<dbReference type="GeneID" id="59289087"/>
<evidence type="ECO:0000313" key="1">
    <source>
        <dbReference type="EMBL" id="KAF6234397.1"/>
    </source>
</evidence>
<gene>
    <name evidence="1" type="ORF">HO173_007430</name>
</gene>
<proteinExistence type="predicted"/>
<dbReference type="RefSeq" id="XP_037163794.1">
    <property type="nucleotide sequence ID" value="XM_037309334.1"/>
</dbReference>
<accession>A0A8H6L3P4</accession>
<name>A0A8H6L3P4_9LECA</name>
<organism evidence="1 2">
    <name type="scientific">Letharia columbiana</name>
    <dbReference type="NCBI Taxonomy" id="112416"/>
    <lineage>
        <taxon>Eukaryota</taxon>
        <taxon>Fungi</taxon>
        <taxon>Dikarya</taxon>
        <taxon>Ascomycota</taxon>
        <taxon>Pezizomycotina</taxon>
        <taxon>Lecanoromycetes</taxon>
        <taxon>OSLEUM clade</taxon>
        <taxon>Lecanoromycetidae</taxon>
        <taxon>Lecanorales</taxon>
        <taxon>Lecanorineae</taxon>
        <taxon>Parmeliaceae</taxon>
        <taxon>Letharia</taxon>
    </lineage>
</organism>
<dbReference type="Proteomes" id="UP000578531">
    <property type="component" value="Unassembled WGS sequence"/>
</dbReference>
<keyword evidence="2" id="KW-1185">Reference proteome</keyword>
<dbReference type="AlphaFoldDB" id="A0A8H6L3P4"/>
<reference evidence="1 2" key="1">
    <citation type="journal article" date="2020" name="Genomics">
        <title>Complete, high-quality genomes from long-read metagenomic sequencing of two wolf lichen thalli reveals enigmatic genome architecture.</title>
        <authorList>
            <person name="McKenzie S.K."/>
            <person name="Walston R.F."/>
            <person name="Allen J.L."/>
        </authorList>
    </citation>
    <scope>NUCLEOTIDE SEQUENCE [LARGE SCALE GENOMIC DNA]</scope>
    <source>
        <strain evidence="1">WasteWater2</strain>
    </source>
</reference>
<evidence type="ECO:0000313" key="2">
    <source>
        <dbReference type="Proteomes" id="UP000578531"/>
    </source>
</evidence>
<evidence type="ECO:0008006" key="3">
    <source>
        <dbReference type="Google" id="ProtNLM"/>
    </source>
</evidence>
<sequence>MAPLLELLCAYPILENLVAVLPLGDLFNLSKANSKFRAAVHGFPIRSLEKPSSLKAVRPTLSIGRHDTSHWKNLKAKSLLCCSEPQHTRGAKINGCLMCSMPVCEVCIIKASFGRRDENTFPNRMCSLCAKCFDSGNPHQETSLNGEEKIVLNSYLMRTECICTAKDGHLCLRCKTKQNSNLDIRNKQCHGKGCSEPKSEGFGGRVCLWCDLPLPRERSRAESRREYDARHLFARMHSSYDQHSGEGAEDDFIDPAEQEAVWASFPFTSSASERMLSPKKVKASAYDHFEHERRQEVERLSERRQLTASASEDERWRRSEDLRSSGYMCRASPPTRIQGPSFSLADPIASTLAPEDDSSLPSYELCIL</sequence>
<comment type="caution">
    <text evidence="1">The sequence shown here is derived from an EMBL/GenBank/DDBJ whole genome shotgun (WGS) entry which is preliminary data.</text>
</comment>
<dbReference type="OrthoDB" id="5290791at2759"/>
<dbReference type="EMBL" id="JACCJC010000030">
    <property type="protein sequence ID" value="KAF6234397.1"/>
    <property type="molecule type" value="Genomic_DNA"/>
</dbReference>
<protein>
    <recommendedName>
        <fullName evidence="3">F-box domain-containing protein</fullName>
    </recommendedName>
</protein>